<reference evidence="2" key="1">
    <citation type="submission" date="2016-06" db="UniProtKB">
        <authorList>
            <consortium name="WormBaseParasite"/>
        </authorList>
    </citation>
    <scope>IDENTIFICATION</scope>
</reference>
<dbReference type="WBParaSite" id="SCUD_0001393501-mRNA-1">
    <property type="protein sequence ID" value="SCUD_0001393501-mRNA-1"/>
    <property type="gene ID" value="SCUD_0001393501"/>
</dbReference>
<accession>A0A183KFY6</accession>
<feature type="region of interest" description="Disordered" evidence="1">
    <location>
        <begin position="71"/>
        <end position="95"/>
    </location>
</feature>
<proteinExistence type="predicted"/>
<protein>
    <submittedName>
        <fullName evidence="2">PDEase domain-containing protein</fullName>
    </submittedName>
</protein>
<organism evidence="2">
    <name type="scientific">Schistosoma curassoni</name>
    <dbReference type="NCBI Taxonomy" id="6186"/>
    <lineage>
        <taxon>Eukaryota</taxon>
        <taxon>Metazoa</taxon>
        <taxon>Spiralia</taxon>
        <taxon>Lophotrochozoa</taxon>
        <taxon>Platyhelminthes</taxon>
        <taxon>Trematoda</taxon>
        <taxon>Digenea</taxon>
        <taxon>Strigeidida</taxon>
        <taxon>Schistosomatoidea</taxon>
        <taxon>Schistosomatidae</taxon>
        <taxon>Schistosoma</taxon>
    </lineage>
</organism>
<evidence type="ECO:0000256" key="1">
    <source>
        <dbReference type="SAM" id="MobiDB-lite"/>
    </source>
</evidence>
<evidence type="ECO:0000313" key="2">
    <source>
        <dbReference type="WBParaSite" id="SCUD_0001393501-mRNA-1"/>
    </source>
</evidence>
<sequence length="95" mass="10513">NLNDHPHHHQTVQDHRQLVIDASYFVDRPYRPFVVGYVDQVLLPLIDLILPFDLHDREAAAISAKLGVFPLPPAPPPTPPGPPPNPPIAPPFDPV</sequence>
<dbReference type="AlphaFoldDB" id="A0A183KFY6"/>
<name>A0A183KFY6_9TREM</name>